<dbReference type="Proteomes" id="UP000292957">
    <property type="component" value="Unassembled WGS sequence"/>
</dbReference>
<evidence type="ECO:0000313" key="2">
    <source>
        <dbReference type="EMBL" id="TBU29346.1"/>
    </source>
</evidence>
<proteinExistence type="predicted"/>
<sequence length="52" mass="5738">MTLPGLPANIVKHGDLLTVSVVARSSLIGADVIVICITWYRTRETIKMSKRI</sequence>
<feature type="transmembrane region" description="Helical" evidence="1">
    <location>
        <begin position="16"/>
        <end position="40"/>
    </location>
</feature>
<evidence type="ECO:0000256" key="1">
    <source>
        <dbReference type="SAM" id="Phobius"/>
    </source>
</evidence>
<name>A0A4Q9MSX6_9APHY</name>
<gene>
    <name evidence="2" type="ORF">BD311DRAFT_661292</name>
</gene>
<dbReference type="AlphaFoldDB" id="A0A4Q9MSX6"/>
<organism evidence="2">
    <name type="scientific">Dichomitus squalens</name>
    <dbReference type="NCBI Taxonomy" id="114155"/>
    <lineage>
        <taxon>Eukaryota</taxon>
        <taxon>Fungi</taxon>
        <taxon>Dikarya</taxon>
        <taxon>Basidiomycota</taxon>
        <taxon>Agaricomycotina</taxon>
        <taxon>Agaricomycetes</taxon>
        <taxon>Polyporales</taxon>
        <taxon>Polyporaceae</taxon>
        <taxon>Dichomitus</taxon>
    </lineage>
</organism>
<accession>A0A4Q9MSX6</accession>
<dbReference type="EMBL" id="ML143413">
    <property type="protein sequence ID" value="TBU29346.1"/>
    <property type="molecule type" value="Genomic_DNA"/>
</dbReference>
<protein>
    <submittedName>
        <fullName evidence="2">Uncharacterized protein</fullName>
    </submittedName>
</protein>
<keyword evidence="1" id="KW-1133">Transmembrane helix</keyword>
<keyword evidence="1" id="KW-0472">Membrane</keyword>
<reference evidence="2" key="1">
    <citation type="submission" date="2019-01" db="EMBL/GenBank/DDBJ databases">
        <title>Draft genome sequences of three monokaryotic isolates of the white-rot basidiomycete fungus Dichomitus squalens.</title>
        <authorList>
            <consortium name="DOE Joint Genome Institute"/>
            <person name="Lopez S.C."/>
            <person name="Andreopoulos B."/>
            <person name="Pangilinan J."/>
            <person name="Lipzen A."/>
            <person name="Riley R."/>
            <person name="Ahrendt S."/>
            <person name="Ng V."/>
            <person name="Barry K."/>
            <person name="Daum C."/>
            <person name="Grigoriev I.V."/>
            <person name="Hilden K.S."/>
            <person name="Makela M.R."/>
            <person name="de Vries R.P."/>
        </authorList>
    </citation>
    <scope>NUCLEOTIDE SEQUENCE [LARGE SCALE GENOMIC DNA]</scope>
    <source>
        <strain evidence="2">OM18370.1</strain>
    </source>
</reference>
<keyword evidence="1" id="KW-0812">Transmembrane</keyword>